<accession>A0A3P6T1L8</accession>
<dbReference type="EMBL" id="UYRT01033245">
    <property type="protein sequence ID" value="VDK76463.1"/>
    <property type="molecule type" value="Genomic_DNA"/>
</dbReference>
<dbReference type="AlphaFoldDB" id="A0A3P6T1L8"/>
<reference evidence="1 2" key="1">
    <citation type="submission" date="2018-11" db="EMBL/GenBank/DDBJ databases">
        <authorList>
            <consortium name="Pathogen Informatics"/>
        </authorList>
    </citation>
    <scope>NUCLEOTIDE SEQUENCE [LARGE SCALE GENOMIC DNA]</scope>
</reference>
<name>A0A3P6T1L8_9BILA</name>
<evidence type="ECO:0000313" key="1">
    <source>
        <dbReference type="EMBL" id="VDK76463.1"/>
    </source>
</evidence>
<sequence>MSDTDTVRIDGQYYKPMDIHKDPFHTLYVVVVDHLNPKIHYVEAIGKYTAHITYVEEFIYIYTLSRNGKLVIFKRSRVIGN</sequence>
<proteinExistence type="predicted"/>
<keyword evidence="2" id="KW-1185">Reference proteome</keyword>
<gene>
    <name evidence="1" type="ORF">GPUH_LOCUS9722</name>
</gene>
<evidence type="ECO:0000313" key="2">
    <source>
        <dbReference type="Proteomes" id="UP000271098"/>
    </source>
</evidence>
<organism evidence="1 2">
    <name type="scientific">Gongylonema pulchrum</name>
    <dbReference type="NCBI Taxonomy" id="637853"/>
    <lineage>
        <taxon>Eukaryota</taxon>
        <taxon>Metazoa</taxon>
        <taxon>Ecdysozoa</taxon>
        <taxon>Nematoda</taxon>
        <taxon>Chromadorea</taxon>
        <taxon>Rhabditida</taxon>
        <taxon>Spirurina</taxon>
        <taxon>Spiruromorpha</taxon>
        <taxon>Spiruroidea</taxon>
        <taxon>Gongylonematidae</taxon>
        <taxon>Gongylonema</taxon>
    </lineage>
</organism>
<protein>
    <submittedName>
        <fullName evidence="1">Uncharacterized protein</fullName>
    </submittedName>
</protein>
<dbReference type="Proteomes" id="UP000271098">
    <property type="component" value="Unassembled WGS sequence"/>
</dbReference>